<keyword evidence="2" id="KW-1185">Reference proteome</keyword>
<dbReference type="AlphaFoldDB" id="A0A2A6BJE1"/>
<protein>
    <submittedName>
        <fullName evidence="1">Uncharacterized protein</fullName>
    </submittedName>
</protein>
<dbReference type="Proteomes" id="UP000005239">
    <property type="component" value="Unassembled WGS sequence"/>
</dbReference>
<accession>A0A2A6BJE1</accession>
<reference evidence="1" key="2">
    <citation type="submission" date="2022-06" db="UniProtKB">
        <authorList>
            <consortium name="EnsemblMetazoa"/>
        </authorList>
    </citation>
    <scope>IDENTIFICATION</scope>
    <source>
        <strain evidence="1">PS312</strain>
    </source>
</reference>
<dbReference type="EnsemblMetazoa" id="PPA46458.1">
    <property type="protein sequence ID" value="PPA46458.1"/>
    <property type="gene ID" value="WBGene00284827"/>
</dbReference>
<name>A0A2A6BJE1_PRIPA</name>
<gene>
    <name evidence="1" type="primary">WBGene00284827</name>
</gene>
<accession>A0A8R1Z706</accession>
<organism evidence="1 2">
    <name type="scientific">Pristionchus pacificus</name>
    <name type="common">Parasitic nematode worm</name>
    <dbReference type="NCBI Taxonomy" id="54126"/>
    <lineage>
        <taxon>Eukaryota</taxon>
        <taxon>Metazoa</taxon>
        <taxon>Ecdysozoa</taxon>
        <taxon>Nematoda</taxon>
        <taxon>Chromadorea</taxon>
        <taxon>Rhabditida</taxon>
        <taxon>Rhabditina</taxon>
        <taxon>Diplogasteromorpha</taxon>
        <taxon>Diplogasteroidea</taxon>
        <taxon>Neodiplogasteridae</taxon>
        <taxon>Pristionchus</taxon>
    </lineage>
</organism>
<evidence type="ECO:0000313" key="2">
    <source>
        <dbReference type="Proteomes" id="UP000005239"/>
    </source>
</evidence>
<evidence type="ECO:0000313" key="1">
    <source>
        <dbReference type="EnsemblMetazoa" id="PPA46458.1"/>
    </source>
</evidence>
<sequence>MYFLRSSYTSIGLVNNGSESLSSNIEATQSIIDGNCKGIFVRQRSFPVVYALFFLAISKPRDYLCGRKTDAEAEKMHRGMENVSVDAHVTRLEDAWNAKLDSKVARRT</sequence>
<reference evidence="2" key="1">
    <citation type="journal article" date="2008" name="Nat. Genet.">
        <title>The Pristionchus pacificus genome provides a unique perspective on nematode lifestyle and parasitism.</title>
        <authorList>
            <person name="Dieterich C."/>
            <person name="Clifton S.W."/>
            <person name="Schuster L.N."/>
            <person name="Chinwalla A."/>
            <person name="Delehaunty K."/>
            <person name="Dinkelacker I."/>
            <person name="Fulton L."/>
            <person name="Fulton R."/>
            <person name="Godfrey J."/>
            <person name="Minx P."/>
            <person name="Mitreva M."/>
            <person name="Roeseler W."/>
            <person name="Tian H."/>
            <person name="Witte H."/>
            <person name="Yang S.P."/>
            <person name="Wilson R.K."/>
            <person name="Sommer R.J."/>
        </authorList>
    </citation>
    <scope>NUCLEOTIDE SEQUENCE [LARGE SCALE GENOMIC DNA]</scope>
    <source>
        <strain evidence="2">PS312</strain>
    </source>
</reference>
<proteinExistence type="predicted"/>